<protein>
    <submittedName>
        <fullName evidence="2">Uncharacterized protein</fullName>
    </submittedName>
</protein>
<dbReference type="HOGENOM" id="CLU_014625_3_0_1"/>
<accession>W3X636</accession>
<proteinExistence type="predicted"/>
<keyword evidence="3" id="KW-1185">Reference proteome</keyword>
<evidence type="ECO:0000256" key="1">
    <source>
        <dbReference type="SAM" id="MobiDB-lite"/>
    </source>
</evidence>
<dbReference type="GeneID" id="19271514"/>
<dbReference type="OMA" id="MNINGAF"/>
<evidence type="ECO:0000313" key="2">
    <source>
        <dbReference type="EMBL" id="ETS81499.1"/>
    </source>
</evidence>
<dbReference type="eggNOG" id="ENOG502SJ28">
    <property type="taxonomic scope" value="Eukaryota"/>
</dbReference>
<feature type="compositionally biased region" description="Acidic residues" evidence="1">
    <location>
        <begin position="373"/>
        <end position="383"/>
    </location>
</feature>
<gene>
    <name evidence="2" type="ORF">PFICI_06501</name>
</gene>
<sequence>MALLAPYNASMKLGSVIRDDKAPDDEFAPTTTEGGVSQQVSYKTTMIDKISDVTNALNISAAMSIKYDSQIDGTGQGDFLNSDKIKSSTISYLISVKVVNQTITDRKLNKFWPVDGVAPGDFTEVYGDCFISGFQEGGEFNALISIKKSDTSNIHNFGVNAEIALTGMLDGKLEGSANGDVQKARKELLENNEVTISVSWKGGGQKLKGPDEDWTFDTLRKAAVKFPDYVAQTPMRTHIILTKYTSLRSFLPFATRFSPMVYENAGGYTTMLQEAFADYKNLAKYIQTLAIDFDAGKTILKESEMIGARDRTAFYGKLITAANAPSAESKSPASDTGNQQLEASKEKGVSGEGKKLESESGKAEEVASQDGADTPEEHEDDPSPELNPPTAQGTNEPADSTKSLALRGTSAKASAGKLPKPREPLYILKPYEATLLGLEKAKRDIRLMMNRIVSEVDVVTHYPTVATDETWPMPFMSPILFKQFLPVPKPVEDKQDE</sequence>
<dbReference type="AlphaFoldDB" id="W3X636"/>
<organism evidence="2 3">
    <name type="scientific">Pestalotiopsis fici (strain W106-1 / CGMCC3.15140)</name>
    <dbReference type="NCBI Taxonomy" id="1229662"/>
    <lineage>
        <taxon>Eukaryota</taxon>
        <taxon>Fungi</taxon>
        <taxon>Dikarya</taxon>
        <taxon>Ascomycota</taxon>
        <taxon>Pezizomycotina</taxon>
        <taxon>Sordariomycetes</taxon>
        <taxon>Xylariomycetidae</taxon>
        <taxon>Amphisphaeriales</taxon>
        <taxon>Sporocadaceae</taxon>
        <taxon>Pestalotiopsis</taxon>
    </lineage>
</organism>
<dbReference type="KEGG" id="pfy:PFICI_06501"/>
<dbReference type="RefSeq" id="XP_007833273.1">
    <property type="nucleotide sequence ID" value="XM_007835082.1"/>
</dbReference>
<dbReference type="InParanoid" id="W3X636"/>
<evidence type="ECO:0000313" key="3">
    <source>
        <dbReference type="Proteomes" id="UP000030651"/>
    </source>
</evidence>
<feature type="compositionally biased region" description="Polar residues" evidence="1">
    <location>
        <begin position="389"/>
        <end position="401"/>
    </location>
</feature>
<dbReference type="EMBL" id="KI912112">
    <property type="protein sequence ID" value="ETS81499.1"/>
    <property type="molecule type" value="Genomic_DNA"/>
</dbReference>
<feature type="region of interest" description="Disordered" evidence="1">
    <location>
        <begin position="325"/>
        <end position="401"/>
    </location>
</feature>
<dbReference type="OrthoDB" id="3231004at2759"/>
<feature type="compositionally biased region" description="Basic and acidic residues" evidence="1">
    <location>
        <begin position="343"/>
        <end position="365"/>
    </location>
</feature>
<reference evidence="3" key="1">
    <citation type="journal article" date="2015" name="BMC Genomics">
        <title>Genomic and transcriptomic analysis of the endophytic fungus Pestalotiopsis fici reveals its lifestyle and high potential for synthesis of natural products.</title>
        <authorList>
            <person name="Wang X."/>
            <person name="Zhang X."/>
            <person name="Liu L."/>
            <person name="Xiang M."/>
            <person name="Wang W."/>
            <person name="Sun X."/>
            <person name="Che Y."/>
            <person name="Guo L."/>
            <person name="Liu G."/>
            <person name="Guo L."/>
            <person name="Wang C."/>
            <person name="Yin W.B."/>
            <person name="Stadler M."/>
            <person name="Zhang X."/>
            <person name="Liu X."/>
        </authorList>
    </citation>
    <scope>NUCLEOTIDE SEQUENCE [LARGE SCALE GENOMIC DNA]</scope>
    <source>
        <strain evidence="3">W106-1 / CGMCC3.15140</strain>
    </source>
</reference>
<dbReference type="Proteomes" id="UP000030651">
    <property type="component" value="Unassembled WGS sequence"/>
</dbReference>
<feature type="compositionally biased region" description="Polar residues" evidence="1">
    <location>
        <begin position="326"/>
        <end position="341"/>
    </location>
</feature>
<name>W3X636_PESFW</name>